<reference evidence="5" key="1">
    <citation type="journal article" date="2021" name="Sci. Adv.">
        <title>The American lobster genome reveals insights on longevity, neural, and immune adaptations.</title>
        <authorList>
            <person name="Polinski J.M."/>
            <person name="Zimin A.V."/>
            <person name="Clark K.F."/>
            <person name="Kohn A.B."/>
            <person name="Sadowski N."/>
            <person name="Timp W."/>
            <person name="Ptitsyn A."/>
            <person name="Khanna P."/>
            <person name="Romanova D.Y."/>
            <person name="Williams P."/>
            <person name="Greenwood S.J."/>
            <person name="Moroz L.L."/>
            <person name="Walt D.R."/>
            <person name="Bodnar A.G."/>
        </authorList>
    </citation>
    <scope>NUCLEOTIDE SEQUENCE</scope>
    <source>
        <strain evidence="5">GMGI-L3</strain>
    </source>
</reference>
<evidence type="ECO:0000256" key="2">
    <source>
        <dbReference type="ARBA" id="ARBA00023054"/>
    </source>
</evidence>
<dbReference type="PANTHER" id="PTHR19423:SF1">
    <property type="entry name" value="SH3 DOMAIN-BINDING PROTEIN 5"/>
    <property type="match status" value="1"/>
</dbReference>
<gene>
    <name evidence="5" type="primary">pcs-L</name>
    <name evidence="5" type="ORF">Hamer_G025193</name>
</gene>
<evidence type="ECO:0000313" key="6">
    <source>
        <dbReference type="Proteomes" id="UP000747542"/>
    </source>
</evidence>
<dbReference type="EMBL" id="JAHLQT010004950">
    <property type="protein sequence ID" value="KAG7175652.1"/>
    <property type="molecule type" value="Genomic_DNA"/>
</dbReference>
<dbReference type="GO" id="GO:0035556">
    <property type="term" value="P:intracellular signal transduction"/>
    <property type="evidence" value="ECO:0007669"/>
    <property type="project" value="InterPro"/>
</dbReference>
<sequence>MFDSAQGGDTLPAAMEEEQLDPRVQEANNVFRATLSESTARLKAMAKKLGGCIEKARPYYEARELARTSQLDCQRAAVQYQRANAEAQKAASEREHMRRASVFQQAEQRVQQLQRGLRSSINKSLVYFDEKNNIQSQLENQKDKVQQLQRAISASKTSYAQSLRSLEQISEEIHQQRRCRLPREPGVGAELTPPEAYWETLREKLEKLQVSNPDVMPSAEGEEDESLSLCASPDGRERTVTGSSSGGDLDRVVSGESCPESESDEVHSPGERTVISLDDVLIHVPLDVDRETMPGAVDLDNVLTRVPVDVNIARETPIYLHRDDSTNTSGSVYQRPPQPRRTPVGCDGSVKRGEVNSEAVRTMAPIMSNEVINGSLAPVLSNEVINGSLAPVMSNECQQAGGTVSCQELVSAVRRYHQLSVGRRYHQLSGVSVTSQEVPSAVSSQEVPSAVSSQEVPSAVRSQCQQSGGTVLNQV</sequence>
<dbReference type="GO" id="GO:0004860">
    <property type="term" value="F:protein kinase inhibitor activity"/>
    <property type="evidence" value="ECO:0007669"/>
    <property type="project" value="TreeGrafter"/>
</dbReference>
<dbReference type="Proteomes" id="UP000747542">
    <property type="component" value="Unassembled WGS sequence"/>
</dbReference>
<feature type="region of interest" description="Disordered" evidence="4">
    <location>
        <begin position="1"/>
        <end position="22"/>
    </location>
</feature>
<keyword evidence="2 3" id="KW-0175">Coiled coil</keyword>
<evidence type="ECO:0000256" key="1">
    <source>
        <dbReference type="ARBA" id="ARBA00007796"/>
    </source>
</evidence>
<dbReference type="AlphaFoldDB" id="A0A8J5TN63"/>
<dbReference type="GO" id="GO:0005737">
    <property type="term" value="C:cytoplasm"/>
    <property type="evidence" value="ECO:0007669"/>
    <property type="project" value="TreeGrafter"/>
</dbReference>
<evidence type="ECO:0000256" key="3">
    <source>
        <dbReference type="SAM" id="Coils"/>
    </source>
</evidence>
<evidence type="ECO:0000256" key="4">
    <source>
        <dbReference type="SAM" id="MobiDB-lite"/>
    </source>
</evidence>
<protein>
    <submittedName>
        <fullName evidence="5">SH3 domain-binding protein 5-like</fullName>
    </submittedName>
</protein>
<comment type="similarity">
    <text evidence="1">Belongs to the SH3BP5 family.</text>
</comment>
<feature type="region of interest" description="Disordered" evidence="4">
    <location>
        <begin position="212"/>
        <end position="269"/>
    </location>
</feature>
<organism evidence="5 6">
    <name type="scientific">Homarus americanus</name>
    <name type="common">American lobster</name>
    <dbReference type="NCBI Taxonomy" id="6706"/>
    <lineage>
        <taxon>Eukaryota</taxon>
        <taxon>Metazoa</taxon>
        <taxon>Ecdysozoa</taxon>
        <taxon>Arthropoda</taxon>
        <taxon>Crustacea</taxon>
        <taxon>Multicrustacea</taxon>
        <taxon>Malacostraca</taxon>
        <taxon>Eumalacostraca</taxon>
        <taxon>Eucarida</taxon>
        <taxon>Decapoda</taxon>
        <taxon>Pleocyemata</taxon>
        <taxon>Astacidea</taxon>
        <taxon>Nephropoidea</taxon>
        <taxon>Nephropidae</taxon>
        <taxon>Homarus</taxon>
    </lineage>
</organism>
<keyword evidence="6" id="KW-1185">Reference proteome</keyword>
<comment type="caution">
    <text evidence="5">The sequence shown here is derived from an EMBL/GenBank/DDBJ whole genome shotgun (WGS) entry which is preliminary data.</text>
</comment>
<name>A0A8J5TN63_HOMAM</name>
<dbReference type="InterPro" id="IPR007940">
    <property type="entry name" value="SH3BP5"/>
</dbReference>
<proteinExistence type="inferred from homology"/>
<accession>A0A8J5TN63</accession>
<feature type="region of interest" description="Disordered" evidence="4">
    <location>
        <begin position="322"/>
        <end position="345"/>
    </location>
</feature>
<dbReference type="PANTHER" id="PTHR19423">
    <property type="entry name" value="SH3 DOMAIN-BINDING PROTEIN 5"/>
    <property type="match status" value="1"/>
</dbReference>
<feature type="coiled-coil region" evidence="3">
    <location>
        <begin position="73"/>
        <end position="158"/>
    </location>
</feature>
<evidence type="ECO:0000313" key="5">
    <source>
        <dbReference type="EMBL" id="KAG7175652.1"/>
    </source>
</evidence>
<dbReference type="Pfam" id="PF05276">
    <property type="entry name" value="SH3BP5"/>
    <property type="match status" value="1"/>
</dbReference>